<organism evidence="5 6">
    <name type="scientific">Hymenobacter saemangeumensis</name>
    <dbReference type="NCBI Taxonomy" id="1084522"/>
    <lineage>
        <taxon>Bacteria</taxon>
        <taxon>Pseudomonadati</taxon>
        <taxon>Bacteroidota</taxon>
        <taxon>Cytophagia</taxon>
        <taxon>Cytophagales</taxon>
        <taxon>Hymenobacteraceae</taxon>
        <taxon>Hymenobacter</taxon>
    </lineage>
</organism>
<dbReference type="Gene3D" id="1.10.10.10">
    <property type="entry name" value="Winged helix-like DNA-binding domain superfamily/Winged helix DNA-binding domain"/>
    <property type="match status" value="1"/>
</dbReference>
<dbReference type="EMBL" id="BAABGZ010000015">
    <property type="protein sequence ID" value="GAA4354049.1"/>
    <property type="molecule type" value="Genomic_DNA"/>
</dbReference>
<keyword evidence="6" id="KW-1185">Reference proteome</keyword>
<dbReference type="InterPro" id="IPR036388">
    <property type="entry name" value="WH-like_DNA-bd_sf"/>
</dbReference>
<dbReference type="SMART" id="SM00347">
    <property type="entry name" value="HTH_MARR"/>
    <property type="match status" value="1"/>
</dbReference>
<evidence type="ECO:0000256" key="3">
    <source>
        <dbReference type="ARBA" id="ARBA00023163"/>
    </source>
</evidence>
<dbReference type="InterPro" id="IPR036390">
    <property type="entry name" value="WH_DNA-bd_sf"/>
</dbReference>
<proteinExistence type="predicted"/>
<evidence type="ECO:0000256" key="1">
    <source>
        <dbReference type="ARBA" id="ARBA00023015"/>
    </source>
</evidence>
<reference evidence="6" key="1">
    <citation type="journal article" date="2019" name="Int. J. Syst. Evol. Microbiol.">
        <title>The Global Catalogue of Microorganisms (GCM) 10K type strain sequencing project: providing services to taxonomists for standard genome sequencing and annotation.</title>
        <authorList>
            <consortium name="The Broad Institute Genomics Platform"/>
            <consortium name="The Broad Institute Genome Sequencing Center for Infectious Disease"/>
            <person name="Wu L."/>
            <person name="Ma J."/>
        </authorList>
    </citation>
    <scope>NUCLEOTIDE SEQUENCE [LARGE SCALE GENOMIC DNA]</scope>
    <source>
        <strain evidence="6">JCM 17923</strain>
    </source>
</reference>
<dbReference type="Proteomes" id="UP001501153">
    <property type="component" value="Unassembled WGS sequence"/>
</dbReference>
<feature type="domain" description="HTH marR-type" evidence="4">
    <location>
        <begin position="1"/>
        <end position="138"/>
    </location>
</feature>
<dbReference type="SUPFAM" id="SSF46785">
    <property type="entry name" value="Winged helix' DNA-binding domain"/>
    <property type="match status" value="1"/>
</dbReference>
<dbReference type="InterPro" id="IPR000835">
    <property type="entry name" value="HTH_MarR-typ"/>
</dbReference>
<dbReference type="PANTHER" id="PTHR42756">
    <property type="entry name" value="TRANSCRIPTIONAL REGULATOR, MARR"/>
    <property type="match status" value="1"/>
</dbReference>
<evidence type="ECO:0000313" key="5">
    <source>
        <dbReference type="EMBL" id="GAA4354049.1"/>
    </source>
</evidence>
<evidence type="ECO:0000313" key="6">
    <source>
        <dbReference type="Proteomes" id="UP001501153"/>
    </source>
</evidence>
<dbReference type="PROSITE" id="PS50995">
    <property type="entry name" value="HTH_MARR_2"/>
    <property type="match status" value="1"/>
</dbReference>
<dbReference type="Pfam" id="PF01047">
    <property type="entry name" value="MarR"/>
    <property type="match status" value="1"/>
</dbReference>
<dbReference type="PANTHER" id="PTHR42756:SF1">
    <property type="entry name" value="TRANSCRIPTIONAL REPRESSOR OF EMRAB OPERON"/>
    <property type="match status" value="1"/>
</dbReference>
<keyword evidence="1" id="KW-0805">Transcription regulation</keyword>
<name>A0ABP8I9B1_9BACT</name>
<dbReference type="PRINTS" id="PR00598">
    <property type="entry name" value="HTHMARR"/>
</dbReference>
<keyword evidence="2" id="KW-0238">DNA-binding</keyword>
<comment type="caution">
    <text evidence="5">The sequence shown here is derived from an EMBL/GenBank/DDBJ whole genome shotgun (WGS) entry which is preliminary data.</text>
</comment>
<dbReference type="RefSeq" id="WP_345235433.1">
    <property type="nucleotide sequence ID" value="NZ_BAABGZ010000015.1"/>
</dbReference>
<keyword evidence="3" id="KW-0804">Transcription</keyword>
<protein>
    <recommendedName>
        <fullName evidence="4">HTH marR-type domain-containing protein</fullName>
    </recommendedName>
</protein>
<evidence type="ECO:0000259" key="4">
    <source>
        <dbReference type="PROSITE" id="PS50995"/>
    </source>
</evidence>
<accession>A0ABP8I9B1</accession>
<sequence length="142" mass="15765">MNFEKNIARYSGELFTAFGRQLERAFREQGLGISPDQFRMLTHLWNADGIAQQALAAKVRRDRASVARIVDILEREGFATRIPDAVDRRVNLVYLTKQGKALQQQASACAAAVVQKALAGFAAAEVEQAESLMLRMIENLGK</sequence>
<evidence type="ECO:0000256" key="2">
    <source>
        <dbReference type="ARBA" id="ARBA00023125"/>
    </source>
</evidence>
<gene>
    <name evidence="5" type="ORF">GCM10023185_15330</name>
</gene>